<dbReference type="EMBL" id="KQ435721">
    <property type="protein sequence ID" value="KOX78556.1"/>
    <property type="molecule type" value="Genomic_DNA"/>
</dbReference>
<reference evidence="1 2" key="1">
    <citation type="submission" date="2015-07" db="EMBL/GenBank/DDBJ databases">
        <title>The genome of Melipona quadrifasciata.</title>
        <authorList>
            <person name="Pan H."/>
            <person name="Kapheim K."/>
        </authorList>
    </citation>
    <scope>NUCLEOTIDE SEQUENCE [LARGE SCALE GENOMIC DNA]</scope>
    <source>
        <strain evidence="1">0111107301</strain>
        <tissue evidence="1">Whole body</tissue>
    </source>
</reference>
<dbReference type="OrthoDB" id="10576330at2759"/>
<evidence type="ECO:0000313" key="2">
    <source>
        <dbReference type="Proteomes" id="UP000053105"/>
    </source>
</evidence>
<keyword evidence="2" id="KW-1185">Reference proteome</keyword>
<accession>A0A0M9A8D0</accession>
<evidence type="ECO:0000313" key="1">
    <source>
        <dbReference type="EMBL" id="KOX78556.1"/>
    </source>
</evidence>
<proteinExistence type="predicted"/>
<organism evidence="1 2">
    <name type="scientific">Melipona quadrifasciata</name>
    <dbReference type="NCBI Taxonomy" id="166423"/>
    <lineage>
        <taxon>Eukaryota</taxon>
        <taxon>Metazoa</taxon>
        <taxon>Ecdysozoa</taxon>
        <taxon>Arthropoda</taxon>
        <taxon>Hexapoda</taxon>
        <taxon>Insecta</taxon>
        <taxon>Pterygota</taxon>
        <taxon>Neoptera</taxon>
        <taxon>Endopterygota</taxon>
        <taxon>Hymenoptera</taxon>
        <taxon>Apocrita</taxon>
        <taxon>Aculeata</taxon>
        <taxon>Apoidea</taxon>
        <taxon>Anthophila</taxon>
        <taxon>Apidae</taxon>
        <taxon>Melipona</taxon>
    </lineage>
</organism>
<sequence>MDMALFLRLELEVDPLALPFGVVWRGAAAGGADCSPVAATATAADVRPPEVARPVRRNGPELAANRRANLRASRRARRAPAAPAPTLTVFLSHPPWPGGGTRCLVTASATLHENSLLLSSRLASSPAAPRGSLPARSLRPGFHLLGLFLRDQRHFDSHQSPLVCFSFSTSLSFCGCWFTSRFRS</sequence>
<name>A0A0M9A8D0_9HYME</name>
<protein>
    <submittedName>
        <fullName evidence="1">Uncharacterized protein</fullName>
    </submittedName>
</protein>
<gene>
    <name evidence="1" type="ORF">WN51_10364</name>
</gene>
<dbReference type="Proteomes" id="UP000053105">
    <property type="component" value="Unassembled WGS sequence"/>
</dbReference>
<dbReference type="AlphaFoldDB" id="A0A0M9A8D0"/>